<protein>
    <submittedName>
        <fullName evidence="2">DUF1266 domain-containing protein</fullName>
    </submittedName>
</protein>
<dbReference type="EMBL" id="JAPNNL010000116">
    <property type="protein sequence ID" value="MDA0636649.1"/>
    <property type="molecule type" value="Genomic_DNA"/>
</dbReference>
<dbReference type="Proteomes" id="UP001144036">
    <property type="component" value="Unassembled WGS sequence"/>
</dbReference>
<evidence type="ECO:0000313" key="2">
    <source>
        <dbReference type="EMBL" id="MDA0636649.1"/>
    </source>
</evidence>
<dbReference type="Pfam" id="PF06889">
    <property type="entry name" value="DUF1266"/>
    <property type="match status" value="1"/>
</dbReference>
<comment type="caution">
    <text evidence="2">The sequence shown here is derived from an EMBL/GenBank/DDBJ whole genome shotgun (WGS) entry which is preliminary data.</text>
</comment>
<accession>A0ABT4SHN5</accession>
<organism evidence="2 3">
    <name type="scientific">Nonomuraea corallina</name>
    <dbReference type="NCBI Taxonomy" id="2989783"/>
    <lineage>
        <taxon>Bacteria</taxon>
        <taxon>Bacillati</taxon>
        <taxon>Actinomycetota</taxon>
        <taxon>Actinomycetes</taxon>
        <taxon>Streptosporangiales</taxon>
        <taxon>Streptosporangiaceae</taxon>
        <taxon>Nonomuraea</taxon>
    </lineage>
</organism>
<feature type="domain" description="DUF1266" evidence="1">
    <location>
        <begin position="211"/>
        <end position="411"/>
    </location>
</feature>
<reference evidence="2" key="1">
    <citation type="submission" date="2022-11" db="EMBL/GenBank/DDBJ databases">
        <title>Nonomuraea corallina sp. nov., a new species of the genus Nonomuraea isolated from sea side sediment in Thai sea.</title>
        <authorList>
            <person name="Ngamcharungchit C."/>
            <person name="Matsumoto A."/>
            <person name="Suriyachadkun C."/>
            <person name="Panbangred W."/>
            <person name="Inahashi Y."/>
            <person name="Intra B."/>
        </authorList>
    </citation>
    <scope>NUCLEOTIDE SEQUENCE</scope>
    <source>
        <strain evidence="2">MCN248</strain>
    </source>
</reference>
<dbReference type="RefSeq" id="WP_270157543.1">
    <property type="nucleotide sequence ID" value="NZ_JAPNNL010000116.1"/>
</dbReference>
<dbReference type="InterPro" id="IPR009677">
    <property type="entry name" value="DUF1266"/>
</dbReference>
<keyword evidence="3" id="KW-1185">Reference proteome</keyword>
<name>A0ABT4SHN5_9ACTN</name>
<gene>
    <name evidence="2" type="ORF">OUY22_24825</name>
</gene>
<proteinExistence type="predicted"/>
<evidence type="ECO:0000313" key="3">
    <source>
        <dbReference type="Proteomes" id="UP001144036"/>
    </source>
</evidence>
<evidence type="ECO:0000259" key="1">
    <source>
        <dbReference type="Pfam" id="PF06889"/>
    </source>
</evidence>
<sequence length="413" mass="46098">MLPEDETHDEALPYLEEPPEGGRWLAPALREQRLYELCRDGGDEAHLAYLRIIAAEGLYRPVALDEARGGDGSAPLHVTTLPDGRRLVQAYTAGVLPRPHPDVVYEFVTLRGLVALWPDDVHVLLVNGATPCARAFLATEDEWDTWLALHDELFEPDGTCDRIETRRTGTPEDEGLLRGLACGAHLCYGNGDAWNTLDWHGAGYSGEVGRLAGSWGIQDHDGWLETTERLLAAELSPWVWEYVLGARLWLARQLGDRRVDPVVWRDCVEQSIREQLKDEVSGEELEDLGVGLRGLVGKIMRYESRFRADGLLPPDGYVRTVAAWDLGRATMVARWGRGARYATEQELHAAVERAGKAVQAVYGSWPEFSAGYVLGRCLHFDQETFGDWYTTVLDAHRALLTAPDSPWNTVPLH</sequence>